<evidence type="ECO:0000313" key="1">
    <source>
        <dbReference type="EMBL" id="KAH7924947.1"/>
    </source>
</evidence>
<protein>
    <submittedName>
        <fullName evidence="1">Uncharacterized protein</fullName>
    </submittedName>
</protein>
<reference evidence="1" key="1">
    <citation type="journal article" date="2021" name="New Phytol.">
        <title>Evolutionary innovations through gain and loss of genes in the ectomycorrhizal Boletales.</title>
        <authorList>
            <person name="Wu G."/>
            <person name="Miyauchi S."/>
            <person name="Morin E."/>
            <person name="Kuo A."/>
            <person name="Drula E."/>
            <person name="Varga T."/>
            <person name="Kohler A."/>
            <person name="Feng B."/>
            <person name="Cao Y."/>
            <person name="Lipzen A."/>
            <person name="Daum C."/>
            <person name="Hundley H."/>
            <person name="Pangilinan J."/>
            <person name="Johnson J."/>
            <person name="Barry K."/>
            <person name="LaButti K."/>
            <person name="Ng V."/>
            <person name="Ahrendt S."/>
            <person name="Min B."/>
            <person name="Choi I.G."/>
            <person name="Park H."/>
            <person name="Plett J.M."/>
            <person name="Magnuson J."/>
            <person name="Spatafora J.W."/>
            <person name="Nagy L.G."/>
            <person name="Henrissat B."/>
            <person name="Grigoriev I.V."/>
            <person name="Yang Z.L."/>
            <person name="Xu J."/>
            <person name="Martin F.M."/>
        </authorList>
    </citation>
    <scope>NUCLEOTIDE SEQUENCE</scope>
    <source>
        <strain evidence="1">KUC20120723A-06</strain>
    </source>
</reference>
<evidence type="ECO:0000313" key="2">
    <source>
        <dbReference type="Proteomes" id="UP000790709"/>
    </source>
</evidence>
<name>A0ACB8BJE4_9AGAM</name>
<sequence>MVAAEMLLLLRTLALWNENNRLKAALVIIYALSTTVTILCTGIISSIGSNSSCAYRSAEQYSEEGYRLFTGPYWGVASFEFAVVCVTVYHGYYSRVCLGPYSGMRLVKALRQGNLVYAWPLFAVSIANITLYFQAPSDGWVGLLFGLQCVFHGALGARITFALRRADRREDPDTPLSQIRFALAPMCSCNIDTAENTAR</sequence>
<organism evidence="1 2">
    <name type="scientific">Leucogyrophana mollusca</name>
    <dbReference type="NCBI Taxonomy" id="85980"/>
    <lineage>
        <taxon>Eukaryota</taxon>
        <taxon>Fungi</taxon>
        <taxon>Dikarya</taxon>
        <taxon>Basidiomycota</taxon>
        <taxon>Agaricomycotina</taxon>
        <taxon>Agaricomycetes</taxon>
        <taxon>Agaricomycetidae</taxon>
        <taxon>Boletales</taxon>
        <taxon>Boletales incertae sedis</taxon>
        <taxon>Leucogyrophana</taxon>
    </lineage>
</organism>
<gene>
    <name evidence="1" type="ORF">BV22DRAFT_1034551</name>
</gene>
<dbReference type="Proteomes" id="UP000790709">
    <property type="component" value="Unassembled WGS sequence"/>
</dbReference>
<keyword evidence="2" id="KW-1185">Reference proteome</keyword>
<accession>A0ACB8BJE4</accession>
<proteinExistence type="predicted"/>
<comment type="caution">
    <text evidence="1">The sequence shown here is derived from an EMBL/GenBank/DDBJ whole genome shotgun (WGS) entry which is preliminary data.</text>
</comment>
<dbReference type="EMBL" id="MU266412">
    <property type="protein sequence ID" value="KAH7924947.1"/>
    <property type="molecule type" value="Genomic_DNA"/>
</dbReference>